<keyword evidence="3" id="KW-1185">Reference proteome</keyword>
<feature type="transmembrane region" description="Helical" evidence="1">
    <location>
        <begin position="6"/>
        <end position="22"/>
    </location>
</feature>
<sequence>MLSVVFIFVIIHLIFVVSWILRKSVKSVLKYTSNYEEYIFASLLSYANRGVKKEYKEVLYLQYLNIKNILILYYMSVPVFTYVLLEILLETIKVEDISININNLFSGIAVIVKFNSLSI</sequence>
<comment type="caution">
    <text evidence="2">The sequence shown here is derived from an EMBL/GenBank/DDBJ whole genome shotgun (WGS) entry which is preliminary data.</text>
</comment>
<feature type="transmembrane region" description="Helical" evidence="1">
    <location>
        <begin position="70"/>
        <end position="89"/>
    </location>
</feature>
<dbReference type="EMBL" id="MCOG01000119">
    <property type="protein sequence ID" value="ORY42672.1"/>
    <property type="molecule type" value="Genomic_DNA"/>
</dbReference>
<keyword evidence="1" id="KW-0472">Membrane</keyword>
<organism evidence="2 3">
    <name type="scientific">Neocallimastix californiae</name>
    <dbReference type="NCBI Taxonomy" id="1754190"/>
    <lineage>
        <taxon>Eukaryota</taxon>
        <taxon>Fungi</taxon>
        <taxon>Fungi incertae sedis</taxon>
        <taxon>Chytridiomycota</taxon>
        <taxon>Chytridiomycota incertae sedis</taxon>
        <taxon>Neocallimastigomycetes</taxon>
        <taxon>Neocallimastigales</taxon>
        <taxon>Neocallimastigaceae</taxon>
        <taxon>Neocallimastix</taxon>
    </lineage>
</organism>
<dbReference type="Proteomes" id="UP000193920">
    <property type="component" value="Unassembled WGS sequence"/>
</dbReference>
<dbReference type="AlphaFoldDB" id="A0A1Y2C6K3"/>
<gene>
    <name evidence="2" type="ORF">LY90DRAFT_509942</name>
</gene>
<evidence type="ECO:0000313" key="2">
    <source>
        <dbReference type="EMBL" id="ORY42672.1"/>
    </source>
</evidence>
<accession>A0A1Y2C6K3</accession>
<evidence type="ECO:0000313" key="3">
    <source>
        <dbReference type="Proteomes" id="UP000193920"/>
    </source>
</evidence>
<reference evidence="2 3" key="1">
    <citation type="submission" date="2016-08" db="EMBL/GenBank/DDBJ databases">
        <title>A Parts List for Fungal Cellulosomes Revealed by Comparative Genomics.</title>
        <authorList>
            <consortium name="DOE Joint Genome Institute"/>
            <person name="Haitjema C.H."/>
            <person name="Gilmore S.P."/>
            <person name="Henske J.K."/>
            <person name="Solomon K.V."/>
            <person name="De Groot R."/>
            <person name="Kuo A."/>
            <person name="Mondo S.J."/>
            <person name="Salamov A.A."/>
            <person name="Labutti K."/>
            <person name="Zhao Z."/>
            <person name="Chiniquy J."/>
            <person name="Barry K."/>
            <person name="Brewer H.M."/>
            <person name="Purvine S.O."/>
            <person name="Wright A.T."/>
            <person name="Boxma B."/>
            <person name="Van Alen T."/>
            <person name="Hackstein J.H."/>
            <person name="Baker S.E."/>
            <person name="Grigoriev I.V."/>
            <person name="O'Malley M.A."/>
        </authorList>
    </citation>
    <scope>NUCLEOTIDE SEQUENCE [LARGE SCALE GENOMIC DNA]</scope>
    <source>
        <strain evidence="2 3">G1</strain>
    </source>
</reference>
<evidence type="ECO:0000256" key="1">
    <source>
        <dbReference type="SAM" id="Phobius"/>
    </source>
</evidence>
<keyword evidence="1" id="KW-1133">Transmembrane helix</keyword>
<protein>
    <submittedName>
        <fullName evidence="2">Uncharacterized protein</fullName>
    </submittedName>
</protein>
<proteinExistence type="predicted"/>
<name>A0A1Y2C6K3_9FUNG</name>
<keyword evidence="1" id="KW-0812">Transmembrane</keyword>